<evidence type="ECO:0000313" key="3">
    <source>
        <dbReference type="Proteomes" id="UP000782901"/>
    </source>
</evidence>
<reference evidence="2" key="1">
    <citation type="submission" date="2021-02" db="EMBL/GenBank/DDBJ databases">
        <title>Infant gut strain persistence is associated with maternal origin, phylogeny, and functional potential including surface adhesion and iron acquisition.</title>
        <authorList>
            <person name="Lou Y.C."/>
        </authorList>
    </citation>
    <scope>NUCLEOTIDE SEQUENCE</scope>
    <source>
        <strain evidence="2">L3_082_243G1_dasL3_082_243G1_maxbin2.maxbin.015s ta_sub</strain>
    </source>
</reference>
<name>A0A943DR79_BACT4</name>
<dbReference type="EMBL" id="JAGZEE010000030">
    <property type="protein sequence ID" value="MBS5412485.1"/>
    <property type="molecule type" value="Genomic_DNA"/>
</dbReference>
<dbReference type="Gene3D" id="2.60.120.10">
    <property type="entry name" value="Jelly Rolls"/>
    <property type="match status" value="1"/>
</dbReference>
<proteinExistence type="predicted"/>
<organism evidence="2 3">
    <name type="scientific">Bacteroides thetaiotaomicron</name>
    <dbReference type="NCBI Taxonomy" id="818"/>
    <lineage>
        <taxon>Bacteria</taxon>
        <taxon>Pseudomonadati</taxon>
        <taxon>Bacteroidota</taxon>
        <taxon>Bacteroidia</taxon>
        <taxon>Bacteroidales</taxon>
        <taxon>Bacteroidaceae</taxon>
        <taxon>Bacteroides</taxon>
    </lineage>
</organism>
<evidence type="ECO:0000259" key="1">
    <source>
        <dbReference type="Pfam" id="PF00027"/>
    </source>
</evidence>
<protein>
    <submittedName>
        <fullName evidence="2">Crp/Fnr family transcriptional regulator</fullName>
    </submittedName>
</protein>
<dbReference type="Proteomes" id="UP000782901">
    <property type="component" value="Unassembled WGS sequence"/>
</dbReference>
<comment type="caution">
    <text evidence="2">The sequence shown here is derived from an EMBL/GenBank/DDBJ whole genome shotgun (WGS) entry which is preliminary data.</text>
</comment>
<gene>
    <name evidence="2" type="ORF">KHY35_17550</name>
</gene>
<dbReference type="Pfam" id="PF00027">
    <property type="entry name" value="cNMP_binding"/>
    <property type="match status" value="1"/>
</dbReference>
<dbReference type="SUPFAM" id="SSF51206">
    <property type="entry name" value="cAMP-binding domain-like"/>
    <property type="match status" value="1"/>
</dbReference>
<dbReference type="InterPro" id="IPR014710">
    <property type="entry name" value="RmlC-like_jellyroll"/>
</dbReference>
<dbReference type="InterPro" id="IPR000595">
    <property type="entry name" value="cNMP-bd_dom"/>
</dbReference>
<dbReference type="AlphaFoldDB" id="A0A943DR79"/>
<evidence type="ECO:0000313" key="2">
    <source>
        <dbReference type="EMBL" id="MBS5412485.1"/>
    </source>
</evidence>
<accession>A0A943DR79</accession>
<dbReference type="InterPro" id="IPR018490">
    <property type="entry name" value="cNMP-bd_dom_sf"/>
</dbReference>
<feature type="domain" description="Cyclic nucleotide-binding" evidence="1">
    <location>
        <begin position="28"/>
        <end position="115"/>
    </location>
</feature>
<dbReference type="CDD" id="cd00038">
    <property type="entry name" value="CAP_ED"/>
    <property type="match status" value="1"/>
</dbReference>
<sequence>MKSFNTYLENLDMNFLRNLCVENGKLFHYNKGDYFCRISDKKSLFGFIETGSFKYTITNYKGEERITGFVFDNTPVGDALNIVTNSQIRTDIIALTKSKVFVCNGSILTDILRQNPIFHTKIAIGLLAQTYDRFLDLSQKSPKERYSDLLAKCPEILHKVSLKELASYLQVTPTYLSRIRKEITFDNKVSL</sequence>